<evidence type="ECO:0000313" key="2">
    <source>
        <dbReference type="EMBL" id="TLS46077.1"/>
    </source>
</evidence>
<organism evidence="2 3">
    <name type="scientific">Streptomyces montanus</name>
    <dbReference type="NCBI Taxonomy" id="2580423"/>
    <lineage>
        <taxon>Bacteria</taxon>
        <taxon>Bacillati</taxon>
        <taxon>Actinomycetota</taxon>
        <taxon>Actinomycetes</taxon>
        <taxon>Kitasatosporales</taxon>
        <taxon>Streptomycetaceae</taxon>
        <taxon>Streptomyces</taxon>
    </lineage>
</organism>
<evidence type="ECO:0000256" key="1">
    <source>
        <dbReference type="SAM" id="MobiDB-lite"/>
    </source>
</evidence>
<sequence length="145" mass="15114">MPPASSTTIGNFGVPWMPCIDAEARRDYRPFVQRDRVDNLALLAPERLAKDVLDETARGVGPQAVQGAGLPLDLGDDLRLVGVPELTERLAADRDGGVEQLGGEAAGLLGTYAGTLLLGGDSRRRDDGAGRGCGRRGAPVPPGTV</sequence>
<gene>
    <name evidence="2" type="ORF">FE633_11030</name>
</gene>
<feature type="region of interest" description="Disordered" evidence="1">
    <location>
        <begin position="120"/>
        <end position="145"/>
    </location>
</feature>
<proteinExistence type="predicted"/>
<reference evidence="2 3" key="1">
    <citation type="submission" date="2019-05" db="EMBL/GenBank/DDBJ databases">
        <title>Streptomyces sp. NEAU-C151, a novel actinomycete isolated from soil.</title>
        <authorList>
            <person name="Han L."/>
            <person name="Jiang H."/>
        </authorList>
    </citation>
    <scope>NUCLEOTIDE SEQUENCE [LARGE SCALE GENOMIC DNA]</scope>
    <source>
        <strain evidence="2 3">NEAU-C151</strain>
    </source>
</reference>
<dbReference type="AlphaFoldDB" id="A0A5R9FQ71"/>
<dbReference type="RefSeq" id="WP_138044946.1">
    <property type="nucleotide sequence ID" value="NZ_VBZC01000010.1"/>
</dbReference>
<accession>A0A5R9FQ71</accession>
<protein>
    <submittedName>
        <fullName evidence="2">Uncharacterized protein</fullName>
    </submittedName>
</protein>
<keyword evidence="3" id="KW-1185">Reference proteome</keyword>
<comment type="caution">
    <text evidence="2">The sequence shown here is derived from an EMBL/GenBank/DDBJ whole genome shotgun (WGS) entry which is preliminary data.</text>
</comment>
<dbReference type="Proteomes" id="UP000305906">
    <property type="component" value="Unassembled WGS sequence"/>
</dbReference>
<dbReference type="EMBL" id="VBZC01000010">
    <property type="protein sequence ID" value="TLS46077.1"/>
    <property type="molecule type" value="Genomic_DNA"/>
</dbReference>
<name>A0A5R9FQ71_9ACTN</name>
<evidence type="ECO:0000313" key="3">
    <source>
        <dbReference type="Proteomes" id="UP000305906"/>
    </source>
</evidence>